<gene>
    <name evidence="2" type="ORF">JS278_02426</name>
</gene>
<sequence>MSPRRRTRNPRAPRVPLSLAKGDIATWTGALWRIHTVSGAHPAAWDGLRTRGPIEDNRWDPQPPPVGDHPGIGVSYTAPDPVTCISEVFFDDARIEVSGDRVLSGWYPARALNLLDPASDDWTVRHGATASLTSAPRSGCRAWAAAMAAELAGRIDGLVVPSTITGDPMVVFTGASDSFPPAPAFSRPLDHPDVLAVAVAARARLGWPLG</sequence>
<evidence type="ECO:0000313" key="2">
    <source>
        <dbReference type="EMBL" id="AXE39565.1"/>
    </source>
</evidence>
<evidence type="ECO:0000259" key="1">
    <source>
        <dbReference type="SMART" id="SM00953"/>
    </source>
</evidence>
<name>A0A344UWB7_9ACTN</name>
<keyword evidence="3" id="KW-1185">Reference proteome</keyword>
<evidence type="ECO:0000313" key="3">
    <source>
        <dbReference type="Proteomes" id="UP000251995"/>
    </source>
</evidence>
<dbReference type="Proteomes" id="UP000251995">
    <property type="component" value="Chromosome"/>
</dbReference>
<dbReference type="RefSeq" id="WP_181833714.1">
    <property type="nucleotide sequence ID" value="NZ_CP025198.1"/>
</dbReference>
<dbReference type="SMART" id="SM00953">
    <property type="entry name" value="RES"/>
    <property type="match status" value="1"/>
</dbReference>
<dbReference type="KEGG" id="acij:JS278_02426"/>
<dbReference type="InterPro" id="IPR014914">
    <property type="entry name" value="RES_dom"/>
</dbReference>
<dbReference type="Pfam" id="PF08808">
    <property type="entry name" value="RES"/>
    <property type="match status" value="1"/>
</dbReference>
<dbReference type="EMBL" id="CP025198">
    <property type="protein sequence ID" value="AXE39565.1"/>
    <property type="molecule type" value="Genomic_DNA"/>
</dbReference>
<reference evidence="2 3" key="1">
    <citation type="submission" date="2017-12" db="EMBL/GenBank/DDBJ databases">
        <title>The whole genome sequence of the Acidipropionibacterium virtanenii sp. nov. type strain JS278.</title>
        <authorList>
            <person name="Laine P."/>
            <person name="Deptula P."/>
            <person name="Varmanen P."/>
            <person name="Auvinen P."/>
        </authorList>
    </citation>
    <scope>NUCLEOTIDE SEQUENCE [LARGE SCALE GENOMIC DNA]</scope>
    <source>
        <strain evidence="2 3">JS278</strain>
    </source>
</reference>
<protein>
    <recommendedName>
        <fullName evidence="1">RES domain-containing protein</fullName>
    </recommendedName>
</protein>
<dbReference type="AlphaFoldDB" id="A0A344UWB7"/>
<feature type="domain" description="RES" evidence="1">
    <location>
        <begin position="59"/>
        <end position="182"/>
    </location>
</feature>
<proteinExistence type="predicted"/>
<organism evidence="2 3">
    <name type="scientific">Acidipropionibacterium virtanenii</name>
    <dbReference type="NCBI Taxonomy" id="2057246"/>
    <lineage>
        <taxon>Bacteria</taxon>
        <taxon>Bacillati</taxon>
        <taxon>Actinomycetota</taxon>
        <taxon>Actinomycetes</taxon>
        <taxon>Propionibacteriales</taxon>
        <taxon>Propionibacteriaceae</taxon>
        <taxon>Acidipropionibacterium</taxon>
    </lineage>
</organism>
<accession>A0A344UWB7</accession>